<dbReference type="SMART" id="SM00937">
    <property type="entry name" value="PCRF"/>
    <property type="match status" value="1"/>
</dbReference>
<name>A0A367ZLL0_9BACT</name>
<organism evidence="8 9">
    <name type="scientific">Candidatus Ozemobacter sibiricus</name>
    <dbReference type="NCBI Taxonomy" id="2268124"/>
    <lineage>
        <taxon>Bacteria</taxon>
        <taxon>Candidatus Ozemobacteria</taxon>
        <taxon>Candidatus Ozemobacterales</taxon>
        <taxon>Candidatus Ozemobacteraceae</taxon>
        <taxon>Candidatus Ozemobacter</taxon>
    </lineage>
</organism>
<evidence type="ECO:0000256" key="6">
    <source>
        <dbReference type="SAM" id="Coils"/>
    </source>
</evidence>
<dbReference type="AlphaFoldDB" id="A0A367ZLL0"/>
<dbReference type="EMBL" id="QOQW01000017">
    <property type="protein sequence ID" value="RCK78920.1"/>
    <property type="molecule type" value="Genomic_DNA"/>
</dbReference>
<dbReference type="Pfam" id="PF03462">
    <property type="entry name" value="PCRF"/>
    <property type="match status" value="1"/>
</dbReference>
<dbReference type="PROSITE" id="PS00745">
    <property type="entry name" value="RF_PROK_I"/>
    <property type="match status" value="1"/>
</dbReference>
<comment type="function">
    <text evidence="4">Peptide chain release factor 2 directs the termination of translation in response to the peptide chain termination codons UGA and UAA.</text>
</comment>
<comment type="PTM">
    <text evidence="4">Methylated by PrmC. Methylation increases the termination efficiency of RF2.</text>
</comment>
<dbReference type="Pfam" id="PF00472">
    <property type="entry name" value="RF-1"/>
    <property type="match status" value="1"/>
</dbReference>
<proteinExistence type="inferred from homology"/>
<dbReference type="NCBIfam" id="TIGR00020">
    <property type="entry name" value="prfB"/>
    <property type="match status" value="1"/>
</dbReference>
<evidence type="ECO:0000313" key="9">
    <source>
        <dbReference type="Proteomes" id="UP000252355"/>
    </source>
</evidence>
<dbReference type="Proteomes" id="UP000252355">
    <property type="component" value="Unassembled WGS sequence"/>
</dbReference>
<comment type="similarity">
    <text evidence="1 4">Belongs to the prokaryotic/mitochondrial release factor family.</text>
</comment>
<evidence type="ECO:0000256" key="5">
    <source>
        <dbReference type="NCBIfam" id="TIGR00020"/>
    </source>
</evidence>
<comment type="caution">
    <text evidence="8">The sequence shown here is derived from an EMBL/GenBank/DDBJ whole genome shotgun (WGS) entry which is preliminary data.</text>
</comment>
<evidence type="ECO:0000256" key="1">
    <source>
        <dbReference type="ARBA" id="ARBA00010835"/>
    </source>
</evidence>
<keyword evidence="6" id="KW-0175">Coiled coil</keyword>
<feature type="domain" description="Prokaryotic-type class I peptide chain release factors" evidence="7">
    <location>
        <begin position="171"/>
        <end position="187"/>
    </location>
</feature>
<sequence>MRDVNDTVELLELSEADGDQQTMAELIRQLGELEKRLDAVELSTFLSEEYDTSDCYLSIKPGAGGTESCDWASMLLRMYQRWIERNGFKYEVIDLQEEDQGIKAVTLLVKGRYAYGYLKGEKGVHRLVRISPFDANARRHTSFSAVDVVPVLPDDIEVEIREEDLKLDFFRSSGAGGQHVNKTSSAVRITHIPTGIIVTCQVERSQHQNREVALKMLKAKLYKLQKEAQEKELSRIQGELKNIGFGSQIRSYVFCPYTLVKDLRTGEQTSNVQAVMDGDLDRFINAYLKWHAAGEKPRHITDAGDEE</sequence>
<comment type="subcellular location">
    <subcellularLocation>
        <location evidence="4">Cytoplasm</location>
    </subcellularLocation>
</comment>
<protein>
    <recommendedName>
        <fullName evidence="4 5">Peptide chain release factor 2</fullName>
        <shortName evidence="4">RF-2</shortName>
    </recommendedName>
</protein>
<dbReference type="InterPro" id="IPR005139">
    <property type="entry name" value="PCRF"/>
</dbReference>
<gene>
    <name evidence="4" type="primary">prfB</name>
    <name evidence="8" type="ORF">OZSIB_0471</name>
</gene>
<dbReference type="GO" id="GO:0016149">
    <property type="term" value="F:translation release factor activity, codon specific"/>
    <property type="evidence" value="ECO:0007669"/>
    <property type="project" value="UniProtKB-UniRule"/>
</dbReference>
<evidence type="ECO:0000313" key="8">
    <source>
        <dbReference type="EMBL" id="RCK78920.1"/>
    </source>
</evidence>
<keyword evidence="3 4" id="KW-0648">Protein biosynthesis</keyword>
<keyword evidence="2 4" id="KW-0488">Methylation</keyword>
<evidence type="ECO:0000259" key="7">
    <source>
        <dbReference type="PROSITE" id="PS00745"/>
    </source>
</evidence>
<dbReference type="SUPFAM" id="SSF75620">
    <property type="entry name" value="Release factor"/>
    <property type="match status" value="1"/>
</dbReference>
<dbReference type="GO" id="GO:0005737">
    <property type="term" value="C:cytoplasm"/>
    <property type="evidence" value="ECO:0007669"/>
    <property type="project" value="UniProtKB-SubCell"/>
</dbReference>
<dbReference type="Gene3D" id="3.30.70.1660">
    <property type="match status" value="1"/>
</dbReference>
<dbReference type="FunFam" id="3.30.160.20:FF:000010">
    <property type="entry name" value="Peptide chain release factor 2"/>
    <property type="match status" value="1"/>
</dbReference>
<reference evidence="8 9" key="1">
    <citation type="submission" date="2018-05" db="EMBL/GenBank/DDBJ databases">
        <title>A metagenomic window into the 2 km-deep terrestrial subsurface aquifer revealed taxonomically and functionally diverse microbial community comprising novel uncultured bacterial lineages.</title>
        <authorList>
            <person name="Kadnikov V.V."/>
            <person name="Mardanov A.V."/>
            <person name="Beletsky A.V."/>
            <person name="Banks D."/>
            <person name="Pimenov N.V."/>
            <person name="Frank Y.A."/>
            <person name="Karnachuk O.V."/>
            <person name="Ravin N.V."/>
        </authorList>
    </citation>
    <scope>NUCLEOTIDE SEQUENCE [LARGE SCALE GENOMIC DNA]</scope>
    <source>
        <strain evidence="8">BY5</strain>
    </source>
</reference>
<evidence type="ECO:0000256" key="3">
    <source>
        <dbReference type="ARBA" id="ARBA00022917"/>
    </source>
</evidence>
<keyword evidence="4" id="KW-0963">Cytoplasm</keyword>
<dbReference type="InterPro" id="IPR000352">
    <property type="entry name" value="Pep_chain_release_fac_I"/>
</dbReference>
<dbReference type="InterPro" id="IPR045853">
    <property type="entry name" value="Pep_chain_release_fac_I_sf"/>
</dbReference>
<feature type="modified residue" description="N5-methylglutamine" evidence="4">
    <location>
        <position position="178"/>
    </location>
</feature>
<evidence type="ECO:0000256" key="4">
    <source>
        <dbReference type="HAMAP-Rule" id="MF_00094"/>
    </source>
</evidence>
<accession>A0A367ZLL0</accession>
<dbReference type="Gene3D" id="3.30.160.20">
    <property type="match status" value="1"/>
</dbReference>
<evidence type="ECO:0000256" key="2">
    <source>
        <dbReference type="ARBA" id="ARBA00022481"/>
    </source>
</evidence>
<dbReference type="PANTHER" id="PTHR43116">
    <property type="entry name" value="PEPTIDE CHAIN RELEASE FACTOR 2"/>
    <property type="match status" value="1"/>
</dbReference>
<dbReference type="InterPro" id="IPR004374">
    <property type="entry name" value="PrfB"/>
</dbReference>
<dbReference type="HAMAP" id="MF_00094">
    <property type="entry name" value="Rel_fac_2"/>
    <property type="match status" value="1"/>
</dbReference>
<feature type="coiled-coil region" evidence="6">
    <location>
        <begin position="16"/>
        <end position="43"/>
    </location>
</feature>
<dbReference type="PANTHER" id="PTHR43116:SF3">
    <property type="entry name" value="CLASS I PEPTIDE CHAIN RELEASE FACTOR"/>
    <property type="match status" value="1"/>
</dbReference>